<accession>A0A6C0JJP5</accession>
<protein>
    <submittedName>
        <fullName evidence="1">Uncharacterized protein</fullName>
    </submittedName>
</protein>
<evidence type="ECO:0000313" key="1">
    <source>
        <dbReference type="EMBL" id="QHU04018.1"/>
    </source>
</evidence>
<organism evidence="1">
    <name type="scientific">viral metagenome</name>
    <dbReference type="NCBI Taxonomy" id="1070528"/>
    <lineage>
        <taxon>unclassified sequences</taxon>
        <taxon>metagenomes</taxon>
        <taxon>organismal metagenomes</taxon>
    </lineage>
</organism>
<dbReference type="EMBL" id="MN740390">
    <property type="protein sequence ID" value="QHU04018.1"/>
    <property type="molecule type" value="Genomic_DNA"/>
</dbReference>
<dbReference type="AlphaFoldDB" id="A0A6C0JJP5"/>
<sequence>MSSTGSVHAYHRDTLFSHEFPYEGFSNIESSNSDPYINDLMIKNANANDCKKVHGIDGLFCKPFVADSRIDRFSEAKGSASCFGKSSGLSNSKGSLCLGNDLTTLLRTRGGNQTGGPDQIGY</sequence>
<name>A0A6C0JJP5_9ZZZZ</name>
<proteinExistence type="predicted"/>
<reference evidence="1" key="1">
    <citation type="journal article" date="2020" name="Nature">
        <title>Giant virus diversity and host interactions through global metagenomics.</title>
        <authorList>
            <person name="Schulz F."/>
            <person name="Roux S."/>
            <person name="Paez-Espino D."/>
            <person name="Jungbluth S."/>
            <person name="Walsh D.A."/>
            <person name="Denef V.J."/>
            <person name="McMahon K.D."/>
            <person name="Konstantinidis K.T."/>
            <person name="Eloe-Fadrosh E.A."/>
            <person name="Kyrpides N.C."/>
            <person name="Woyke T."/>
        </authorList>
    </citation>
    <scope>NUCLEOTIDE SEQUENCE</scope>
    <source>
        <strain evidence="1">GVMAG-M-3300027708-20</strain>
    </source>
</reference>